<dbReference type="EMBL" id="KE656228">
    <property type="protein sequence ID" value="EQK97889.1"/>
    <property type="molecule type" value="Genomic_DNA"/>
</dbReference>
<dbReference type="Proteomes" id="UP000019374">
    <property type="component" value="Unassembled WGS sequence"/>
</dbReference>
<feature type="region of interest" description="Disordered" evidence="1">
    <location>
        <begin position="1"/>
        <end position="72"/>
    </location>
</feature>
<feature type="region of interest" description="Disordered" evidence="1">
    <location>
        <begin position="105"/>
        <end position="145"/>
    </location>
</feature>
<evidence type="ECO:0000313" key="2">
    <source>
        <dbReference type="EMBL" id="EQK97889.1"/>
    </source>
</evidence>
<sequence>MTAPRWGTLPDSALFRDERAPKPSDARGIMGMGTHQLAKSSTTSRPAHLETLGAEPRLLDHPPGARPAKSNGSLIDRALTLVEDKSISQPPLSDDVVLLSQAPSSASLVQASEGESHEPRRMHPSTRTTRSGNISLSEVSALPKHMKSTSSRFSFDMIGAAKQEKLLEERHRKRELERKSTGAEIARDSRFDEFDDDSFDYDVMMDDDGLEERIPGVNAELEDDDGTFEGELDPDNDQENFAGFVFQRSNSTSALASPQGMGIAATPRDASGKVIGFAMTKDTPSPVDIPGSPESQSMSTNYALSSEVSGLGIRAPAGGLETKQGDDLYFNDGLIDPHGEFAEDLAVEPEYDTAPFDESIFDNNDTDRFGRPVPGAFAQAQELRRALVQDTAVKRESDITSRFSVHSGTSRSTAHTSPCVEALKDGQVAGKFLPKGQRADSIAAHELADAEVESVAAYQAALAAAAHQAVVSGKFRWASSSHQVGEDPQSPLDGSAHPTEPIDDGFGLAYDDMDEFDMDDDAIIAEANASALANDSDEWYGQEFGFYSNPLGQHHTPHSAGNSSKGSDYEYANGGFFGTKGMGGLDRSTSGRMISREPNLTPITERSEYSNRNSLMSLGFPPLSSSTPMIQSPGLAQLAMMADRGDEHMTLSALLRLRSRAWGGSQASLASSKEGSPLSERGDMGGSPWNLNVPGPLARSSSGQGRKSSFLSTTSCDSEAISASGSPTLTMAMPALSSPCPARPSLAEQPNFFFGSKLPSSSTTSPKEQRGQASGLPAKEQNETCLSTGPRKSCSDVVGGVEGFGMNESLRRLGRGHHRHNSSADSVSYLKEEGCGETRWIMERRRTGESGEVEILEREVVEGCRI</sequence>
<dbReference type="AlphaFoldDB" id="T4ZXM5"/>
<evidence type="ECO:0000256" key="1">
    <source>
        <dbReference type="SAM" id="MobiDB-lite"/>
    </source>
</evidence>
<dbReference type="OrthoDB" id="5408302at2759"/>
<dbReference type="HOGENOM" id="CLU_003071_0_0_1"/>
<dbReference type="eggNOG" id="ENOG502S9TA">
    <property type="taxonomic scope" value="Eukaryota"/>
</dbReference>
<feature type="region of interest" description="Disordered" evidence="1">
    <location>
        <begin position="481"/>
        <end position="500"/>
    </location>
</feature>
<feature type="region of interest" description="Disordered" evidence="1">
    <location>
        <begin position="665"/>
        <end position="715"/>
    </location>
</feature>
<name>T4ZXM5_OPHSC</name>
<protein>
    <submittedName>
        <fullName evidence="2">Uncharacterized protein</fullName>
    </submittedName>
</protein>
<feature type="compositionally biased region" description="Polar residues" evidence="1">
    <location>
        <begin position="125"/>
        <end position="138"/>
    </location>
</feature>
<organism evidence="2 3">
    <name type="scientific">Ophiocordyceps sinensis (strain Co18 / CGMCC 3.14243)</name>
    <name type="common">Yarsagumba caterpillar fungus</name>
    <name type="synonym">Hirsutella sinensis</name>
    <dbReference type="NCBI Taxonomy" id="911162"/>
    <lineage>
        <taxon>Eukaryota</taxon>
        <taxon>Fungi</taxon>
        <taxon>Dikarya</taxon>
        <taxon>Ascomycota</taxon>
        <taxon>Pezizomycotina</taxon>
        <taxon>Sordariomycetes</taxon>
        <taxon>Hypocreomycetidae</taxon>
        <taxon>Hypocreales</taxon>
        <taxon>Ophiocordycipitaceae</taxon>
        <taxon>Ophiocordyceps</taxon>
    </lineage>
</organism>
<feature type="compositionally biased region" description="Polar residues" evidence="1">
    <location>
        <begin position="665"/>
        <end position="674"/>
    </location>
</feature>
<accession>T4ZXM5</accession>
<evidence type="ECO:0000313" key="3">
    <source>
        <dbReference type="Proteomes" id="UP000019374"/>
    </source>
</evidence>
<gene>
    <name evidence="2" type="ORF">OCS_06398</name>
</gene>
<proteinExistence type="predicted"/>
<feature type="compositionally biased region" description="Low complexity" evidence="1">
    <location>
        <begin position="756"/>
        <end position="766"/>
    </location>
</feature>
<feature type="compositionally biased region" description="Basic and acidic residues" evidence="1">
    <location>
        <begin position="14"/>
        <end position="25"/>
    </location>
</feature>
<reference evidence="2 3" key="1">
    <citation type="journal article" date="2013" name="Chin. Sci. Bull.">
        <title>Genome survey uncovers the secrets of sex and lifestyle in caterpillar fungus.</title>
        <authorList>
            <person name="Hu X."/>
            <person name="Zhang Y."/>
            <person name="Xiao G."/>
            <person name="Zheng P."/>
            <person name="Xia Y."/>
            <person name="Zhang X."/>
            <person name="St Leger R.J."/>
            <person name="Liu X."/>
            <person name="Wang C."/>
        </authorList>
    </citation>
    <scope>NUCLEOTIDE SEQUENCE [LARGE SCALE GENOMIC DNA]</scope>
    <source>
        <strain evidence="3">Co18 / CGMCC 3.14243</strain>
        <tissue evidence="2">Fruit-body</tissue>
    </source>
</reference>
<feature type="region of interest" description="Disordered" evidence="1">
    <location>
        <begin position="751"/>
        <end position="792"/>
    </location>
</feature>
<feature type="compositionally biased region" description="Polar residues" evidence="1">
    <location>
        <begin position="699"/>
        <end position="715"/>
    </location>
</feature>